<evidence type="ECO:0000313" key="2">
    <source>
        <dbReference type="Proteomes" id="UP001162156"/>
    </source>
</evidence>
<name>A0AAV8WPM1_9CUCU</name>
<dbReference type="Proteomes" id="UP001162156">
    <property type="component" value="Unassembled WGS sequence"/>
</dbReference>
<dbReference type="AlphaFoldDB" id="A0AAV8WPM1"/>
<reference evidence="1" key="1">
    <citation type="journal article" date="2023" name="Insect Mol. Biol.">
        <title>Genome sequencing provides insights into the evolution of gene families encoding plant cell wall-degrading enzymes in longhorned beetles.</title>
        <authorList>
            <person name="Shin N.R."/>
            <person name="Okamura Y."/>
            <person name="Kirsch R."/>
            <person name="Pauchet Y."/>
        </authorList>
    </citation>
    <scope>NUCLEOTIDE SEQUENCE</scope>
    <source>
        <strain evidence="1">RBIC_L_NR</strain>
    </source>
</reference>
<sequence length="87" mass="9925">MKHYDYEIMNFPQVTLEEQMICGALQTLNEEACEDVLEETEDTTIIIDPEVPQTSVIPPSPESTQGESKNHAVITKCIQIMYPSYFQ</sequence>
<comment type="caution">
    <text evidence="1">The sequence shown here is derived from an EMBL/GenBank/DDBJ whole genome shotgun (WGS) entry which is preliminary data.</text>
</comment>
<protein>
    <submittedName>
        <fullName evidence="1">Uncharacterized protein</fullName>
    </submittedName>
</protein>
<proteinExistence type="predicted"/>
<keyword evidence="2" id="KW-1185">Reference proteome</keyword>
<evidence type="ECO:0000313" key="1">
    <source>
        <dbReference type="EMBL" id="KAJ8928237.1"/>
    </source>
</evidence>
<organism evidence="1 2">
    <name type="scientific">Rhamnusium bicolor</name>
    <dbReference type="NCBI Taxonomy" id="1586634"/>
    <lineage>
        <taxon>Eukaryota</taxon>
        <taxon>Metazoa</taxon>
        <taxon>Ecdysozoa</taxon>
        <taxon>Arthropoda</taxon>
        <taxon>Hexapoda</taxon>
        <taxon>Insecta</taxon>
        <taxon>Pterygota</taxon>
        <taxon>Neoptera</taxon>
        <taxon>Endopterygota</taxon>
        <taxon>Coleoptera</taxon>
        <taxon>Polyphaga</taxon>
        <taxon>Cucujiformia</taxon>
        <taxon>Chrysomeloidea</taxon>
        <taxon>Cerambycidae</taxon>
        <taxon>Lepturinae</taxon>
        <taxon>Rhagiini</taxon>
        <taxon>Rhamnusium</taxon>
    </lineage>
</organism>
<gene>
    <name evidence="1" type="ORF">NQ314_019187</name>
</gene>
<accession>A0AAV8WPM1</accession>
<dbReference type="EMBL" id="JANEYF010005422">
    <property type="protein sequence ID" value="KAJ8928237.1"/>
    <property type="molecule type" value="Genomic_DNA"/>
</dbReference>